<reference evidence="3" key="1">
    <citation type="submission" date="2020-10" db="EMBL/GenBank/DDBJ databases">
        <authorList>
            <person name="Gilroy R."/>
        </authorList>
    </citation>
    <scope>NUCLEOTIDE SEQUENCE</scope>
    <source>
        <strain evidence="3">B1-13419</strain>
    </source>
</reference>
<evidence type="ECO:0000313" key="3">
    <source>
        <dbReference type="EMBL" id="MBO8475308.1"/>
    </source>
</evidence>
<dbReference type="InterPro" id="IPR032533">
    <property type="entry name" value="DUF4954"/>
</dbReference>
<dbReference type="Pfam" id="PF20683">
    <property type="entry name" value="DUF6819"/>
    <property type="match status" value="1"/>
</dbReference>
<dbReference type="Pfam" id="PF16314">
    <property type="entry name" value="DUF4954"/>
    <property type="match status" value="1"/>
</dbReference>
<sequence length="663" mass="73467">MGSYRLLSQEEIGRLKSQMCTAADWSEIEVAEDFSTDYVSHTRFSGHIRIGSFRKEFLLAGGMKKHSGLYYTTLHNVSVGDDCCIENVKNYIANYEIGDGTFIENVDIILTDGESSFGNGVEVAVLNETGGREVMIYDRLSAQQAYVMAMYRHRPGLVAGLKSLIGDYVRSVSSETGKIGRNVTIADAGYIKNVKIGDSCKIEGTARLKNGSINSNADAPVHIGVGVIGDDFIISSGSSVEDGVTFSRCFIGQACRLGHTYSATDSLFFSNCQGENGEACAIFAGPYTVTHHKSTLLIAGMFSFMNAGSGSNQSNHMYKLGPIHQGIMERGAKTSSDSYLLWPAKIGAFSLVMGRHVTHLDTSSLPFSYLIEQQSTSYIVPGVNLKSVGTIRDAKKWPRRDGRKDPDLLDCINYNLLSPFTIQKMFKAKDILKAILAASGDGPDIYSYMGAKIRSSSLKNGLKYYDIAINKFMGNSIIKRLEGMDFTDDMQIRERLVPEFAAGEGEWVDVSGMIAPKSEVEALLDDIESGAVRDMEQIHSRFREMHARYYDYEWTWAYGRIKEFYGIDPEQITASDIIRIVEQWKDAVVGLDRMVYEDAKKEFSLSAMTGFGTDGDIDTRNQDFAEVRGGQFESNPFVMETLDHIKRKTALGDELISRLAKVR</sequence>
<dbReference type="InterPro" id="IPR049208">
    <property type="entry name" value="DUF6819"/>
</dbReference>
<feature type="domain" description="DUF6819" evidence="2">
    <location>
        <begin position="490"/>
        <end position="659"/>
    </location>
</feature>
<dbReference type="Proteomes" id="UP000823757">
    <property type="component" value="Unassembled WGS sequence"/>
</dbReference>
<dbReference type="Gene3D" id="2.160.10.10">
    <property type="entry name" value="Hexapeptide repeat proteins"/>
    <property type="match status" value="1"/>
</dbReference>
<reference evidence="3" key="2">
    <citation type="journal article" date="2021" name="PeerJ">
        <title>Extensive microbial diversity within the chicken gut microbiome revealed by metagenomics and culture.</title>
        <authorList>
            <person name="Gilroy R."/>
            <person name="Ravi A."/>
            <person name="Getino M."/>
            <person name="Pursley I."/>
            <person name="Horton D.L."/>
            <person name="Alikhan N.F."/>
            <person name="Baker D."/>
            <person name="Gharbi K."/>
            <person name="Hall N."/>
            <person name="Watson M."/>
            <person name="Adriaenssens E.M."/>
            <person name="Foster-Nyarko E."/>
            <person name="Jarju S."/>
            <person name="Secka A."/>
            <person name="Antonio M."/>
            <person name="Oren A."/>
            <person name="Chaudhuri R.R."/>
            <person name="La Ragione R."/>
            <person name="Hildebrand F."/>
            <person name="Pallen M.J."/>
        </authorList>
    </citation>
    <scope>NUCLEOTIDE SEQUENCE</scope>
    <source>
        <strain evidence="3">B1-13419</strain>
    </source>
</reference>
<accession>A0A9D9NJE6</accession>
<comment type="caution">
    <text evidence="3">The sequence shown here is derived from an EMBL/GenBank/DDBJ whole genome shotgun (WGS) entry which is preliminary data.</text>
</comment>
<dbReference type="SUPFAM" id="SSF51161">
    <property type="entry name" value="Trimeric LpxA-like enzymes"/>
    <property type="match status" value="1"/>
</dbReference>
<dbReference type="InterPro" id="IPR011004">
    <property type="entry name" value="Trimer_LpxA-like_sf"/>
</dbReference>
<evidence type="ECO:0000259" key="1">
    <source>
        <dbReference type="Pfam" id="PF16314"/>
    </source>
</evidence>
<dbReference type="EMBL" id="JADIMD010000122">
    <property type="protein sequence ID" value="MBO8475308.1"/>
    <property type="molecule type" value="Genomic_DNA"/>
</dbReference>
<protein>
    <submittedName>
        <fullName evidence="3">DUF4954 family protein</fullName>
    </submittedName>
</protein>
<organism evidence="3 4">
    <name type="scientific">Candidatus Cryptobacteroides faecigallinarum</name>
    <dbReference type="NCBI Taxonomy" id="2840763"/>
    <lineage>
        <taxon>Bacteria</taxon>
        <taxon>Pseudomonadati</taxon>
        <taxon>Bacteroidota</taxon>
        <taxon>Bacteroidia</taxon>
        <taxon>Bacteroidales</taxon>
        <taxon>Candidatus Cryptobacteroides</taxon>
    </lineage>
</organism>
<name>A0A9D9NJE6_9BACT</name>
<gene>
    <name evidence="3" type="ORF">IAB91_08475</name>
</gene>
<proteinExistence type="predicted"/>
<feature type="domain" description="DUF4954" evidence="1">
    <location>
        <begin position="4"/>
        <end position="435"/>
    </location>
</feature>
<evidence type="ECO:0000259" key="2">
    <source>
        <dbReference type="Pfam" id="PF20683"/>
    </source>
</evidence>
<dbReference type="AlphaFoldDB" id="A0A9D9NJE6"/>
<evidence type="ECO:0000313" key="4">
    <source>
        <dbReference type="Proteomes" id="UP000823757"/>
    </source>
</evidence>